<protein>
    <submittedName>
        <fullName evidence="1">Uncharacterized protein</fullName>
    </submittedName>
</protein>
<evidence type="ECO:0000313" key="1">
    <source>
        <dbReference type="EMBL" id="QIW21925.1"/>
    </source>
</evidence>
<dbReference type="EMBL" id="CP035727">
    <property type="protein sequence ID" value="QIW21925.1"/>
    <property type="molecule type" value="Genomic_DNA"/>
</dbReference>
<evidence type="ECO:0000313" key="2">
    <source>
        <dbReference type="Proteomes" id="UP000501374"/>
    </source>
</evidence>
<accession>A0A6H0TNL8</accession>
<sequence>MKKLFKTTEKKIIPVGLAMGVLFSGIPLSGSLTEHKVHADVGTTGAVLQQVGNVYKLFIERPLAEFLALESVRYNNAKRMHENIAYLAPTFRRGEFSITVFDYYKNQNFSKNVKLLYPSGQIEYKTIKFGEQLTIKQAGTIVDLNPDTFEPSKHDLLYITQQQLDDGNTGISLTNFGTYYQQKRGSGYNINMLGEKYIKQEFPYAFNAQSGLIVPGYNEEELFNRLPEDKRIIGTVTAQPVGREILSNYVMNNSTARADFNNRAFQIVTTNPQHVMDVNIKMGGANTEENWKIIPIQAGTNKVVVKTSNGYFTGERDSYRNTQYTESINNARVFKVVAYRPHGSRINDSATVYFKLMDESGNNPFVRNNENNKFIDGPYNQLTQIGMRLQPESHSNINFMNKTNSEILYLLVNLFDQTRVTNWWSNESGGTNVLG</sequence>
<dbReference type="AlphaFoldDB" id="A0A6H0TNL8"/>
<name>A0A6H0TNL8_BACTU</name>
<reference evidence="2" key="1">
    <citation type="submission" date="2019-02" db="EMBL/GenBank/DDBJ databases">
        <title>Structural and Functional analysis of Lanthipeptide from Bacillus thuringiensis serovar andalousiensis B23193.</title>
        <authorList>
            <person name="Andreeva J.V."/>
            <person name="Grigoreva A."/>
        </authorList>
    </citation>
    <scope>NUCLEOTIDE SEQUENCE [LARGE SCALE GENOMIC DNA]</scope>
    <source>
        <strain evidence="2">B23193</strain>
    </source>
</reference>
<proteinExistence type="predicted"/>
<dbReference type="Proteomes" id="UP000501374">
    <property type="component" value="Chromosome"/>
</dbReference>
<gene>
    <name evidence="1" type="ORF">EVG22_27530</name>
</gene>
<dbReference type="RefSeq" id="WP_172555569.1">
    <property type="nucleotide sequence ID" value="NZ_CP035727.2"/>
</dbReference>
<organism evidence="1 2">
    <name type="scientific">Bacillus thuringiensis serovar andalousiensis</name>
    <dbReference type="NCBI Taxonomy" id="257985"/>
    <lineage>
        <taxon>Bacteria</taxon>
        <taxon>Bacillati</taxon>
        <taxon>Bacillota</taxon>
        <taxon>Bacilli</taxon>
        <taxon>Bacillales</taxon>
        <taxon>Bacillaceae</taxon>
        <taxon>Bacillus</taxon>
        <taxon>Bacillus cereus group</taxon>
    </lineage>
</organism>